<protein>
    <submittedName>
        <fullName evidence="1">Uncharacterized protein</fullName>
    </submittedName>
</protein>
<evidence type="ECO:0000313" key="2">
    <source>
        <dbReference type="Proteomes" id="UP000186456"/>
    </source>
</evidence>
<organism evidence="1 2">
    <name type="scientific">Microbacterium testaceum (strain StLB037)</name>
    <dbReference type="NCBI Taxonomy" id="979556"/>
    <lineage>
        <taxon>Bacteria</taxon>
        <taxon>Bacillati</taxon>
        <taxon>Actinomycetota</taxon>
        <taxon>Actinomycetes</taxon>
        <taxon>Micrococcales</taxon>
        <taxon>Microbacteriaceae</taxon>
        <taxon>Microbacterium</taxon>
    </lineage>
</organism>
<name>A0A1H0MNX0_MICTS</name>
<dbReference type="RefSeq" id="WP_074694667.1">
    <property type="nucleotide sequence ID" value="NZ_FNJN01000002.1"/>
</dbReference>
<dbReference type="Gene3D" id="3.90.176.10">
    <property type="entry name" value="Toxin ADP-ribosyltransferase, Chain A, domain 1"/>
    <property type="match status" value="1"/>
</dbReference>
<reference evidence="1 2" key="1">
    <citation type="submission" date="2016-10" db="EMBL/GenBank/DDBJ databases">
        <authorList>
            <person name="de Groot N.N."/>
        </authorList>
    </citation>
    <scope>NUCLEOTIDE SEQUENCE [LARGE SCALE GENOMIC DNA]</scope>
    <source>
        <strain evidence="1 2">StLB037</strain>
    </source>
</reference>
<accession>A0A1H0MNX0</accession>
<proteinExistence type="predicted"/>
<dbReference type="EMBL" id="FNJN01000002">
    <property type="protein sequence ID" value="SDO81840.1"/>
    <property type="molecule type" value="Genomic_DNA"/>
</dbReference>
<evidence type="ECO:0000313" key="1">
    <source>
        <dbReference type="EMBL" id="SDO81840.1"/>
    </source>
</evidence>
<gene>
    <name evidence="1" type="ORF">SAMN04487788_1065</name>
</gene>
<sequence>MADAAEAARRFSSALEKLPAHTGIVFHGLPYIPPLAPARWTRGVTATSKDPRIATENFSSPAIAAIVSRTGREIAAFSAHPAEQEVVLPPEVVLLEVARINLPDGRPVVIVEQLAEHDPTSDLPPTLNGLVTLVNDALRSAQALEPAPITTPGKFVEPLFFLDVRAAENSGNT</sequence>
<dbReference type="Proteomes" id="UP000186456">
    <property type="component" value="Unassembled WGS sequence"/>
</dbReference>
<dbReference type="AlphaFoldDB" id="A0A1H0MNX0"/>